<dbReference type="InterPro" id="IPR007321">
    <property type="entry name" value="Transposase_28"/>
</dbReference>
<evidence type="ECO:0000313" key="4">
    <source>
        <dbReference type="EMBL" id="EER90665.1"/>
    </source>
</evidence>
<organism evidence="4 5">
    <name type="scientific">Sorghum bicolor</name>
    <name type="common">Sorghum</name>
    <name type="synonym">Sorghum vulgare</name>
    <dbReference type="NCBI Taxonomy" id="4558"/>
    <lineage>
        <taxon>Eukaryota</taxon>
        <taxon>Viridiplantae</taxon>
        <taxon>Streptophyta</taxon>
        <taxon>Embryophyta</taxon>
        <taxon>Tracheophyta</taxon>
        <taxon>Spermatophyta</taxon>
        <taxon>Magnoliopsida</taxon>
        <taxon>Liliopsida</taxon>
        <taxon>Poales</taxon>
        <taxon>Poaceae</taxon>
        <taxon>PACMAD clade</taxon>
        <taxon>Panicoideae</taxon>
        <taxon>Andropogonodae</taxon>
        <taxon>Andropogoneae</taxon>
        <taxon>Sorghinae</taxon>
        <taxon>Sorghum</taxon>
    </lineage>
</organism>
<feature type="coiled-coil region" evidence="1">
    <location>
        <begin position="433"/>
        <end position="482"/>
    </location>
</feature>
<proteinExistence type="predicted"/>
<evidence type="ECO:0000256" key="2">
    <source>
        <dbReference type="SAM" id="MobiDB-lite"/>
    </source>
</evidence>
<dbReference type="PANTHER" id="PTHR31099">
    <property type="entry name" value="OS06G0165300 PROTEIN"/>
    <property type="match status" value="1"/>
</dbReference>
<dbReference type="STRING" id="4558.C5WW11"/>
<dbReference type="KEGG" id="sbi:8061419"/>
<dbReference type="Gramene" id="EER90665">
    <property type="protein sequence ID" value="EER90665"/>
    <property type="gene ID" value="SORBI_3001G042700"/>
</dbReference>
<evidence type="ECO:0000313" key="5">
    <source>
        <dbReference type="Proteomes" id="UP000000768"/>
    </source>
</evidence>
<dbReference type="EMBL" id="CM000760">
    <property type="protein sequence ID" value="EER90665.1"/>
    <property type="molecule type" value="Genomic_DNA"/>
</dbReference>
<dbReference type="OrthoDB" id="676436at2759"/>
<dbReference type="eggNOG" id="ENOG502S94V">
    <property type="taxonomic scope" value="Eukaryota"/>
</dbReference>
<keyword evidence="5" id="KW-1185">Reference proteome</keyword>
<feature type="coiled-coil region" evidence="1">
    <location>
        <begin position="345"/>
        <end position="372"/>
    </location>
</feature>
<dbReference type="OMA" id="WYYIVAS"/>
<reference evidence="5" key="2">
    <citation type="journal article" date="2018" name="Plant J.">
        <title>The Sorghum bicolor reference genome: improved assembly, gene annotations, a transcriptome atlas, and signatures of genome organization.</title>
        <authorList>
            <person name="McCormick R.F."/>
            <person name="Truong S.K."/>
            <person name="Sreedasyam A."/>
            <person name="Jenkins J."/>
            <person name="Shu S."/>
            <person name="Sims D."/>
            <person name="Kennedy M."/>
            <person name="Amirebrahimi M."/>
            <person name="Weers B.D."/>
            <person name="McKinley B."/>
            <person name="Mattison A."/>
            <person name="Morishige D.T."/>
            <person name="Grimwood J."/>
            <person name="Schmutz J."/>
            <person name="Mullet J.E."/>
        </authorList>
    </citation>
    <scope>NUCLEOTIDE SEQUENCE [LARGE SCALE GENOMIC DNA]</scope>
    <source>
        <strain evidence="5">cv. BTx623</strain>
    </source>
</reference>
<reference evidence="4 5" key="1">
    <citation type="journal article" date="2009" name="Nature">
        <title>The Sorghum bicolor genome and the diversification of grasses.</title>
        <authorList>
            <person name="Paterson A.H."/>
            <person name="Bowers J.E."/>
            <person name="Bruggmann R."/>
            <person name="Dubchak I."/>
            <person name="Grimwood J."/>
            <person name="Gundlach H."/>
            <person name="Haberer G."/>
            <person name="Hellsten U."/>
            <person name="Mitros T."/>
            <person name="Poliakov A."/>
            <person name="Schmutz J."/>
            <person name="Spannagl M."/>
            <person name="Tang H."/>
            <person name="Wang X."/>
            <person name="Wicker T."/>
            <person name="Bharti A.K."/>
            <person name="Chapman J."/>
            <person name="Feltus F.A."/>
            <person name="Gowik U."/>
            <person name="Grigoriev I.V."/>
            <person name="Lyons E."/>
            <person name="Maher C.A."/>
            <person name="Martis M."/>
            <person name="Narechania A."/>
            <person name="Otillar R.P."/>
            <person name="Penning B.W."/>
            <person name="Salamov A.A."/>
            <person name="Wang Y."/>
            <person name="Zhang L."/>
            <person name="Carpita N.C."/>
            <person name="Freeling M."/>
            <person name="Gingle A.R."/>
            <person name="Hash C.T."/>
            <person name="Keller B."/>
            <person name="Klein P."/>
            <person name="Kresovich S."/>
            <person name="McCann M.C."/>
            <person name="Ming R."/>
            <person name="Peterson D.G."/>
            <person name="Mehboob-ur-Rahman"/>
            <person name="Ware D."/>
            <person name="Westhoff P."/>
            <person name="Mayer K.F."/>
            <person name="Messing J."/>
            <person name="Rokhsar D.S."/>
        </authorList>
    </citation>
    <scope>NUCLEOTIDE SEQUENCE [LARGE SCALE GENOMIC DNA]</scope>
    <source>
        <strain evidence="5">cv. BTx623</strain>
    </source>
</reference>
<keyword evidence="1" id="KW-0175">Coiled coil</keyword>
<evidence type="ECO:0000256" key="1">
    <source>
        <dbReference type="SAM" id="Coils"/>
    </source>
</evidence>
<feature type="domain" description="Transposase (putative) gypsy type" evidence="3">
    <location>
        <begin position="94"/>
        <end position="156"/>
    </location>
</feature>
<dbReference type="PANTHER" id="PTHR31099:SF28">
    <property type="entry name" value="F5J5.12"/>
    <property type="match status" value="1"/>
</dbReference>
<gene>
    <name evidence="4" type="ORF">SORBI_3001G042700</name>
</gene>
<dbReference type="Proteomes" id="UP000000768">
    <property type="component" value="Chromosome 1"/>
</dbReference>
<dbReference type="HOGENOM" id="CLU_486988_0_0_1"/>
<accession>C5WW11</accession>
<protein>
    <recommendedName>
        <fullName evidence="3">Transposase (putative) gypsy type domain-containing protein</fullName>
    </recommendedName>
</protein>
<name>C5WW11_SORBI</name>
<dbReference type="Pfam" id="PF04195">
    <property type="entry name" value="Transposase_28"/>
    <property type="match status" value="1"/>
</dbReference>
<dbReference type="AlphaFoldDB" id="C5WW11"/>
<feature type="region of interest" description="Disordered" evidence="2">
    <location>
        <begin position="298"/>
        <end position="323"/>
    </location>
</feature>
<sequence length="539" mass="59234">MAAASSVVELCTLAIAKLDAATSAKFFHDDDGTGAGAITTFSWPEAERTPSRLTSHTALQALCEKHQVPADYIPISLDSCWVACRPPPEGSNAICVYADALEAGMRIPLHEFYVAVLGHFGLAPDAWRYMAAFVLLCKDAGVEPTLRAFRSFFSICTHKGDYAGWYHFSCRPYFESRSGVTTGLFAGKMPRSAGWQYRFFHLQSPSTMPWPCAVKWGKPSRAAVRLPEVTWEDTVVKRLLERAGGSAIDVIEFLSRRSPPVVAPPQDALLRDRVRLTFTPQHKHKHKHKLMKVGAAAAIAGPPAPPPQQQESTRKRKSYPSTHTRGLVDCIAEASELAKDTMAELDEKGKELRETRGEVAHLKEQRRAMRDEHAGDVAQLKEAASVANAHHAAEVRRLADEHRKARTAHGEEVKAERASVVAKLQEEHAAAVAELTENLNKEHAAAVARLKEKHAAEVGRLADDKAERAAKLQDDVARLKEEHAADVARVKDAADREVQDAKKNIVLRLFPELDVSLLERPKLKGDLAAAGTLKAQGRS</sequence>
<evidence type="ECO:0000259" key="3">
    <source>
        <dbReference type="Pfam" id="PF04195"/>
    </source>
</evidence>
<dbReference type="InParanoid" id="C5WW11"/>